<evidence type="ECO:0000313" key="1">
    <source>
        <dbReference type="EMBL" id="TFB22863.1"/>
    </source>
</evidence>
<protein>
    <submittedName>
        <fullName evidence="1">Uncharacterized protein</fullName>
    </submittedName>
</protein>
<evidence type="ECO:0000313" key="2">
    <source>
        <dbReference type="Proteomes" id="UP000297975"/>
    </source>
</evidence>
<sequence length="84" mass="10239">MDEDYSISLPKWTILQGKEDICSPFYTTYSTEKEMIYFYNQQLEKKVSRGQIKSYKYLEDKGYIVELTSEKMWIYFILKHLQKN</sequence>
<organism evidence="1 2">
    <name type="scientific">Filobacillus milosensis</name>
    <dbReference type="NCBI Taxonomy" id="94137"/>
    <lineage>
        <taxon>Bacteria</taxon>
        <taxon>Bacillati</taxon>
        <taxon>Bacillota</taxon>
        <taxon>Bacilli</taxon>
        <taxon>Bacillales</taxon>
        <taxon>Bacillaceae</taxon>
        <taxon>Filobacillus</taxon>
    </lineage>
</organism>
<dbReference type="EMBL" id="SOPW01000005">
    <property type="protein sequence ID" value="TFB22863.1"/>
    <property type="molecule type" value="Genomic_DNA"/>
</dbReference>
<accession>A0A4Y8IQ90</accession>
<gene>
    <name evidence="1" type="ORF">E3U55_06390</name>
</gene>
<reference evidence="1 2" key="1">
    <citation type="submission" date="2019-03" db="EMBL/GenBank/DDBJ databases">
        <authorList>
            <person name="He R.-H."/>
        </authorList>
    </citation>
    <scope>NUCLEOTIDE SEQUENCE [LARGE SCALE GENOMIC DNA]</scope>
    <source>
        <strain evidence="2">SH 714</strain>
    </source>
</reference>
<proteinExistence type="predicted"/>
<dbReference type="OrthoDB" id="2929449at2"/>
<dbReference type="AlphaFoldDB" id="A0A4Y8IQ90"/>
<keyword evidence="2" id="KW-1185">Reference proteome</keyword>
<comment type="caution">
    <text evidence="1">The sequence shown here is derived from an EMBL/GenBank/DDBJ whole genome shotgun (WGS) entry which is preliminary data.</text>
</comment>
<dbReference type="Proteomes" id="UP000297975">
    <property type="component" value="Unassembled WGS sequence"/>
</dbReference>
<name>A0A4Y8IQ90_9BACI</name>